<dbReference type="Gene3D" id="3.20.20.140">
    <property type="entry name" value="Metal-dependent hydrolases"/>
    <property type="match status" value="1"/>
</dbReference>
<dbReference type="OrthoDB" id="9787654at2"/>
<evidence type="ECO:0000256" key="1">
    <source>
        <dbReference type="ARBA" id="ARBA00038310"/>
    </source>
</evidence>
<feature type="domain" description="Amidohydrolase-related" evidence="2">
    <location>
        <begin position="7"/>
        <end position="296"/>
    </location>
</feature>
<evidence type="ECO:0000313" key="4">
    <source>
        <dbReference type="Proteomes" id="UP000183208"/>
    </source>
</evidence>
<comment type="similarity">
    <text evidence="1">Belongs to the metallo-dependent hydrolases superfamily.</text>
</comment>
<dbReference type="SUPFAM" id="SSF51556">
    <property type="entry name" value="Metallo-dependent hydrolases"/>
    <property type="match status" value="1"/>
</dbReference>
<dbReference type="InterPro" id="IPR006680">
    <property type="entry name" value="Amidohydro-rel"/>
</dbReference>
<dbReference type="InterPro" id="IPR032466">
    <property type="entry name" value="Metal_Hydrolase"/>
</dbReference>
<evidence type="ECO:0000313" key="3">
    <source>
        <dbReference type="EMBL" id="SED90548.1"/>
    </source>
</evidence>
<reference evidence="3 4" key="1">
    <citation type="submission" date="2016-10" db="EMBL/GenBank/DDBJ databases">
        <authorList>
            <person name="de Groot N.N."/>
        </authorList>
    </citation>
    <scope>NUCLEOTIDE SEQUENCE [LARGE SCALE GENOMIC DNA]</scope>
    <source>
        <strain evidence="3 4">GAS522</strain>
    </source>
</reference>
<dbReference type="Proteomes" id="UP000183208">
    <property type="component" value="Unassembled WGS sequence"/>
</dbReference>
<dbReference type="GO" id="GO:0016787">
    <property type="term" value="F:hydrolase activity"/>
    <property type="evidence" value="ECO:0007669"/>
    <property type="project" value="UniProtKB-KW"/>
</dbReference>
<dbReference type="PANTHER" id="PTHR43569">
    <property type="entry name" value="AMIDOHYDROLASE"/>
    <property type="match status" value="1"/>
</dbReference>
<dbReference type="AlphaFoldDB" id="A0A1H5EHI0"/>
<name>A0A1H5EHI0_9BRAD</name>
<dbReference type="RefSeq" id="WP_074825812.1">
    <property type="nucleotide sequence ID" value="NZ_FNTI01000001.1"/>
</dbReference>
<dbReference type="EMBL" id="FNTI01000001">
    <property type="protein sequence ID" value="SED90548.1"/>
    <property type="molecule type" value="Genomic_DNA"/>
</dbReference>
<protein>
    <submittedName>
        <fullName evidence="3">Predicted metal-dependent hydrolase, TIM-barrel fold</fullName>
    </submittedName>
</protein>
<dbReference type="Pfam" id="PF04909">
    <property type="entry name" value="Amidohydro_2"/>
    <property type="match status" value="1"/>
</dbReference>
<keyword evidence="3" id="KW-0378">Hydrolase</keyword>
<dbReference type="PANTHER" id="PTHR43569:SF1">
    <property type="entry name" value="BLL3371 PROTEIN"/>
    <property type="match status" value="1"/>
</dbReference>
<sequence length="296" mass="33467">MKPVPTIDAHHHIWRLADLPWLSGPQVPRIFGPYQPICRDYPISEYRSDTTGCDIVKSIYIQTNWPAGQSFDEARWVQSVADEAGWPHANVAHADLADPDAGSLLKRLADLPATRGIRQQLHWHENPQYRFAPRPDVMKDADWRRGLARLSDHGLLFELQIFASQMTDGAELARAFPDTMFVLEHAGMLEDMSPAGWQVWRDGMAALAQCRNVNVKLSGLGTFFHACRDDVIGPIVKETVALFGADRCFFGSNFPIEKLWTDYGTLYRTFRNAITHLGEAEQVAILHDTAARLYRI</sequence>
<organism evidence="3 4">
    <name type="scientific">Bradyrhizobium lablabi</name>
    <dbReference type="NCBI Taxonomy" id="722472"/>
    <lineage>
        <taxon>Bacteria</taxon>
        <taxon>Pseudomonadati</taxon>
        <taxon>Pseudomonadota</taxon>
        <taxon>Alphaproteobacteria</taxon>
        <taxon>Hyphomicrobiales</taxon>
        <taxon>Nitrobacteraceae</taxon>
        <taxon>Bradyrhizobium</taxon>
    </lineage>
</organism>
<evidence type="ECO:0000259" key="2">
    <source>
        <dbReference type="Pfam" id="PF04909"/>
    </source>
</evidence>
<proteinExistence type="inferred from homology"/>
<accession>A0A1H5EHI0</accession>
<dbReference type="InterPro" id="IPR052350">
    <property type="entry name" value="Metallo-dep_Lactonases"/>
</dbReference>
<gene>
    <name evidence="3" type="ORF">SAMN05444171_5605</name>
</gene>